<keyword evidence="2" id="KW-1185">Reference proteome</keyword>
<gene>
    <name evidence="1" type="ORF">GCM10008957_22910</name>
</gene>
<reference evidence="1" key="2">
    <citation type="submission" date="2020-09" db="EMBL/GenBank/DDBJ databases">
        <authorList>
            <person name="Sun Q."/>
            <person name="Ohkuma M."/>
        </authorList>
    </citation>
    <scope>NUCLEOTIDE SEQUENCE</scope>
    <source>
        <strain evidence="1">JCM 31311</strain>
    </source>
</reference>
<organism evidence="1 2">
    <name type="scientific">Deinococcus ruber</name>
    <dbReference type="NCBI Taxonomy" id="1848197"/>
    <lineage>
        <taxon>Bacteria</taxon>
        <taxon>Thermotogati</taxon>
        <taxon>Deinococcota</taxon>
        <taxon>Deinococci</taxon>
        <taxon>Deinococcales</taxon>
        <taxon>Deinococcaceae</taxon>
        <taxon>Deinococcus</taxon>
    </lineage>
</organism>
<name>A0A918C7D3_9DEIO</name>
<reference evidence="1" key="1">
    <citation type="journal article" date="2014" name="Int. J. Syst. Evol. Microbiol.">
        <title>Complete genome sequence of Corynebacterium casei LMG S-19264T (=DSM 44701T), isolated from a smear-ripened cheese.</title>
        <authorList>
            <consortium name="US DOE Joint Genome Institute (JGI-PGF)"/>
            <person name="Walter F."/>
            <person name="Albersmeier A."/>
            <person name="Kalinowski J."/>
            <person name="Ruckert C."/>
        </authorList>
    </citation>
    <scope>NUCLEOTIDE SEQUENCE</scope>
    <source>
        <strain evidence="1">JCM 31311</strain>
    </source>
</reference>
<dbReference type="RefSeq" id="WP_189090463.1">
    <property type="nucleotide sequence ID" value="NZ_BMQL01000011.1"/>
</dbReference>
<dbReference type="EMBL" id="BMQL01000011">
    <property type="protein sequence ID" value="GGR09591.1"/>
    <property type="molecule type" value="Genomic_DNA"/>
</dbReference>
<sequence length="81" mass="9151">MPKVSRRSTAAMNVVAETHGYRLLDDTYNLAFDEHGDLNLIKFGLIEQDGTWLETWLCLRTGMVTEAYCVPQIGAIINSYI</sequence>
<dbReference type="Proteomes" id="UP000603865">
    <property type="component" value="Unassembled WGS sequence"/>
</dbReference>
<evidence type="ECO:0000313" key="1">
    <source>
        <dbReference type="EMBL" id="GGR09591.1"/>
    </source>
</evidence>
<evidence type="ECO:0000313" key="2">
    <source>
        <dbReference type="Proteomes" id="UP000603865"/>
    </source>
</evidence>
<accession>A0A918C7D3</accession>
<comment type="caution">
    <text evidence="1">The sequence shown here is derived from an EMBL/GenBank/DDBJ whole genome shotgun (WGS) entry which is preliminary data.</text>
</comment>
<dbReference type="AlphaFoldDB" id="A0A918C7D3"/>
<proteinExistence type="predicted"/>
<protein>
    <submittedName>
        <fullName evidence="1">Uncharacterized protein</fullName>
    </submittedName>
</protein>